<keyword evidence="3" id="KW-1185">Reference proteome</keyword>
<dbReference type="Gramene" id="TKW38107">
    <property type="protein sequence ID" value="TKW38107"/>
    <property type="gene ID" value="SEVIR_1G092100v2"/>
</dbReference>
<dbReference type="EMBL" id="CM016552">
    <property type="protein sequence ID" value="TKW38107.1"/>
    <property type="molecule type" value="Genomic_DNA"/>
</dbReference>
<evidence type="ECO:0008006" key="4">
    <source>
        <dbReference type="Google" id="ProtNLM"/>
    </source>
</evidence>
<gene>
    <name evidence="2" type="ORF">SEVIR_1G092100v2</name>
</gene>
<accession>A0A4U6WJ37</accession>
<evidence type="ECO:0000313" key="2">
    <source>
        <dbReference type="EMBL" id="TKW38107.1"/>
    </source>
</evidence>
<dbReference type="Proteomes" id="UP000298652">
    <property type="component" value="Chromosome 1"/>
</dbReference>
<evidence type="ECO:0000256" key="1">
    <source>
        <dbReference type="SAM" id="SignalP"/>
    </source>
</evidence>
<sequence>MLHSMILRICIQLLVFKLLLRTAKGKDPNRSLIRPLLSFLFVGIYYQCHVQPIRAHAKEERQTTSPRASALLFTRGNVHMNSTVRYCSSWVQGGSSIRD</sequence>
<organism evidence="2 3">
    <name type="scientific">Setaria viridis</name>
    <name type="common">Green bristlegrass</name>
    <name type="synonym">Setaria italica subsp. viridis</name>
    <dbReference type="NCBI Taxonomy" id="4556"/>
    <lineage>
        <taxon>Eukaryota</taxon>
        <taxon>Viridiplantae</taxon>
        <taxon>Streptophyta</taxon>
        <taxon>Embryophyta</taxon>
        <taxon>Tracheophyta</taxon>
        <taxon>Spermatophyta</taxon>
        <taxon>Magnoliopsida</taxon>
        <taxon>Liliopsida</taxon>
        <taxon>Poales</taxon>
        <taxon>Poaceae</taxon>
        <taxon>PACMAD clade</taxon>
        <taxon>Panicoideae</taxon>
        <taxon>Panicodae</taxon>
        <taxon>Paniceae</taxon>
        <taxon>Cenchrinae</taxon>
        <taxon>Setaria</taxon>
    </lineage>
</organism>
<evidence type="ECO:0000313" key="3">
    <source>
        <dbReference type="Proteomes" id="UP000298652"/>
    </source>
</evidence>
<reference evidence="2" key="1">
    <citation type="submission" date="2019-03" db="EMBL/GenBank/DDBJ databases">
        <title>WGS assembly of Setaria viridis.</title>
        <authorList>
            <person name="Huang P."/>
            <person name="Jenkins J."/>
            <person name="Grimwood J."/>
            <person name="Barry K."/>
            <person name="Healey A."/>
            <person name="Mamidi S."/>
            <person name="Sreedasyam A."/>
            <person name="Shu S."/>
            <person name="Feldman M."/>
            <person name="Wu J."/>
            <person name="Yu Y."/>
            <person name="Chen C."/>
            <person name="Johnson J."/>
            <person name="Rokhsar D."/>
            <person name="Baxter I."/>
            <person name="Schmutz J."/>
            <person name="Brutnell T."/>
            <person name="Kellogg E."/>
        </authorList>
    </citation>
    <scope>NUCLEOTIDE SEQUENCE [LARGE SCALE GENOMIC DNA]</scope>
</reference>
<dbReference type="AlphaFoldDB" id="A0A4U6WJ37"/>
<feature type="chain" id="PRO_5020878944" description="Secreted protein" evidence="1">
    <location>
        <begin position="26"/>
        <end position="99"/>
    </location>
</feature>
<name>A0A4U6WJ37_SETVI</name>
<proteinExistence type="predicted"/>
<protein>
    <recommendedName>
        <fullName evidence="4">Secreted protein</fullName>
    </recommendedName>
</protein>
<keyword evidence="1" id="KW-0732">Signal</keyword>
<feature type="signal peptide" evidence="1">
    <location>
        <begin position="1"/>
        <end position="25"/>
    </location>
</feature>